<dbReference type="GO" id="GO:0016151">
    <property type="term" value="F:nickel cation binding"/>
    <property type="evidence" value="ECO:0007669"/>
    <property type="project" value="InterPro"/>
</dbReference>
<dbReference type="AlphaFoldDB" id="A0A165XXZ1"/>
<keyword evidence="2" id="KW-0143">Chaperone</keyword>
<reference evidence="4 5" key="1">
    <citation type="journal article" date="2016" name="Mol. Biol. Evol.">
        <title>Comparative Genomics of Early-Diverging Mushroom-Forming Fungi Provides Insights into the Origins of Lignocellulose Decay Capabilities.</title>
        <authorList>
            <person name="Nagy L.G."/>
            <person name="Riley R."/>
            <person name="Tritt A."/>
            <person name="Adam C."/>
            <person name="Daum C."/>
            <person name="Floudas D."/>
            <person name="Sun H."/>
            <person name="Yadav J.S."/>
            <person name="Pangilinan J."/>
            <person name="Larsson K.H."/>
            <person name="Matsuura K."/>
            <person name="Barry K."/>
            <person name="Labutti K."/>
            <person name="Kuo R."/>
            <person name="Ohm R.A."/>
            <person name="Bhattacharya S.S."/>
            <person name="Shirouzu T."/>
            <person name="Yoshinaga Y."/>
            <person name="Martin F.M."/>
            <person name="Grigoriev I.V."/>
            <person name="Hibbett D.S."/>
        </authorList>
    </citation>
    <scope>NUCLEOTIDE SEQUENCE [LARGE SCALE GENOMIC DNA]</scope>
    <source>
        <strain evidence="4 5">HHB10207 ss-3</strain>
    </source>
</reference>
<dbReference type="Gene3D" id="1.10.4190.10">
    <property type="entry name" value="Urease accessory protein UreF"/>
    <property type="match status" value="1"/>
</dbReference>
<dbReference type="Pfam" id="PF01730">
    <property type="entry name" value="UreF"/>
    <property type="match status" value="1"/>
</dbReference>
<proteinExistence type="inferred from homology"/>
<evidence type="ECO:0000313" key="4">
    <source>
        <dbReference type="EMBL" id="KZT32668.1"/>
    </source>
</evidence>
<dbReference type="InterPro" id="IPR002639">
    <property type="entry name" value="UreF"/>
</dbReference>
<comment type="similarity">
    <text evidence="3">Belongs to the UreF family.</text>
</comment>
<dbReference type="PANTHER" id="PTHR33620">
    <property type="entry name" value="UREASE ACCESSORY PROTEIN F"/>
    <property type="match status" value="1"/>
</dbReference>
<evidence type="ECO:0000256" key="1">
    <source>
        <dbReference type="ARBA" id="ARBA00022988"/>
    </source>
</evidence>
<dbReference type="EMBL" id="KV428306">
    <property type="protein sequence ID" value="KZT32668.1"/>
    <property type="molecule type" value="Genomic_DNA"/>
</dbReference>
<dbReference type="PANTHER" id="PTHR33620:SF1">
    <property type="entry name" value="UREASE ACCESSORY PROTEIN F"/>
    <property type="match status" value="1"/>
</dbReference>
<gene>
    <name evidence="4" type="ORF">SISSUDRAFT_993879</name>
</gene>
<evidence type="ECO:0000313" key="5">
    <source>
        <dbReference type="Proteomes" id="UP000076798"/>
    </source>
</evidence>
<evidence type="ECO:0008006" key="6">
    <source>
        <dbReference type="Google" id="ProtNLM"/>
    </source>
</evidence>
<evidence type="ECO:0000256" key="3">
    <source>
        <dbReference type="ARBA" id="ARBA00046339"/>
    </source>
</evidence>
<accession>A0A165XXZ1</accession>
<dbReference type="InterPro" id="IPR038277">
    <property type="entry name" value="UreF_sf"/>
</dbReference>
<name>A0A165XXZ1_9AGAM</name>
<evidence type="ECO:0000256" key="2">
    <source>
        <dbReference type="ARBA" id="ARBA00023186"/>
    </source>
</evidence>
<protein>
    <recommendedName>
        <fullName evidence="6">Urease accessory protein UreF</fullName>
    </recommendedName>
</protein>
<keyword evidence="1" id="KW-0996">Nickel insertion</keyword>
<keyword evidence="5" id="KW-1185">Reference proteome</keyword>
<organism evidence="4 5">
    <name type="scientific">Sistotremastrum suecicum HHB10207 ss-3</name>
    <dbReference type="NCBI Taxonomy" id="1314776"/>
    <lineage>
        <taxon>Eukaryota</taxon>
        <taxon>Fungi</taxon>
        <taxon>Dikarya</taxon>
        <taxon>Basidiomycota</taxon>
        <taxon>Agaricomycotina</taxon>
        <taxon>Agaricomycetes</taxon>
        <taxon>Sistotremastrales</taxon>
        <taxon>Sistotremastraceae</taxon>
        <taxon>Sistotremastrum</taxon>
    </lineage>
</organism>
<sequence>MDLSQDEYLLLLLSDGNLPTGSFVSSSGLESFVKHGFLGLDTASKDTETPIPRLSKTDGTVNFIRDSLFTYAHMALPFVSDAHITVSRLREEIASGPPPVELVEEVEKALLELDELYECMMLNHVARRASQAQGVALLTLYSKGFTKPSLVALPAIDTKDSTAQDTFLALMDDMKLKIRASDTPGHLPICWGILTAALGLSLERSQYLHLFLQARSLISAAIRMNTIGPYASQQLLLHVIRPLCDSALKQTSRIRTQASTKIKDINDEGRSKQAYEDDDGPATTWPLGEILGARHDLLHSRIFNS</sequence>
<dbReference type="Proteomes" id="UP000076798">
    <property type="component" value="Unassembled WGS sequence"/>
</dbReference>
<dbReference type="STRING" id="1314776.A0A165XXZ1"/>
<dbReference type="OrthoDB" id="2550922at2759"/>